<dbReference type="AlphaFoldDB" id="A0A2T2PBQ7"/>
<evidence type="ECO:0000256" key="1">
    <source>
        <dbReference type="SAM" id="Phobius"/>
    </source>
</evidence>
<protein>
    <submittedName>
        <fullName evidence="2">Uncharacterized protein</fullName>
    </submittedName>
</protein>
<gene>
    <name evidence="2" type="ORF">BS50DRAFT_32622</name>
</gene>
<keyword evidence="1" id="KW-0472">Membrane</keyword>
<evidence type="ECO:0000313" key="3">
    <source>
        <dbReference type="Proteomes" id="UP000240883"/>
    </source>
</evidence>
<dbReference type="Proteomes" id="UP000240883">
    <property type="component" value="Unassembled WGS sequence"/>
</dbReference>
<proteinExistence type="predicted"/>
<organism evidence="2 3">
    <name type="scientific">Corynespora cassiicola Philippines</name>
    <dbReference type="NCBI Taxonomy" id="1448308"/>
    <lineage>
        <taxon>Eukaryota</taxon>
        <taxon>Fungi</taxon>
        <taxon>Dikarya</taxon>
        <taxon>Ascomycota</taxon>
        <taxon>Pezizomycotina</taxon>
        <taxon>Dothideomycetes</taxon>
        <taxon>Pleosporomycetidae</taxon>
        <taxon>Pleosporales</taxon>
        <taxon>Corynesporascaceae</taxon>
        <taxon>Corynespora</taxon>
    </lineage>
</organism>
<sequence length="80" mass="8772">MADPGGAFWLAFRYALISKLTIVAFSCRYALFSIHLHCYLLEISAIFHGIDLPAAIRGRPLLSTLPSSMCASDPLGIYLI</sequence>
<evidence type="ECO:0000313" key="2">
    <source>
        <dbReference type="EMBL" id="PSN75091.1"/>
    </source>
</evidence>
<dbReference type="EMBL" id="KZ678128">
    <property type="protein sequence ID" value="PSN75091.1"/>
    <property type="molecule type" value="Genomic_DNA"/>
</dbReference>
<feature type="transmembrane region" description="Helical" evidence="1">
    <location>
        <begin position="6"/>
        <end position="31"/>
    </location>
</feature>
<accession>A0A2T2PBQ7</accession>
<name>A0A2T2PBQ7_CORCC</name>
<keyword evidence="3" id="KW-1185">Reference proteome</keyword>
<keyword evidence="1" id="KW-1133">Transmembrane helix</keyword>
<reference evidence="2 3" key="1">
    <citation type="journal article" date="2018" name="Front. Microbiol.">
        <title>Genome-Wide Analysis of Corynespora cassiicola Leaf Fall Disease Putative Effectors.</title>
        <authorList>
            <person name="Lopez D."/>
            <person name="Ribeiro S."/>
            <person name="Label P."/>
            <person name="Fumanal B."/>
            <person name="Venisse J.S."/>
            <person name="Kohler A."/>
            <person name="de Oliveira R.R."/>
            <person name="Labutti K."/>
            <person name="Lipzen A."/>
            <person name="Lail K."/>
            <person name="Bauer D."/>
            <person name="Ohm R.A."/>
            <person name="Barry K.W."/>
            <person name="Spatafora J."/>
            <person name="Grigoriev I.V."/>
            <person name="Martin F.M."/>
            <person name="Pujade-Renaud V."/>
        </authorList>
    </citation>
    <scope>NUCLEOTIDE SEQUENCE [LARGE SCALE GENOMIC DNA]</scope>
    <source>
        <strain evidence="2 3">Philippines</strain>
    </source>
</reference>
<keyword evidence="1" id="KW-0812">Transmembrane</keyword>